<protein>
    <submittedName>
        <fullName evidence="1">Uncharacterized protein</fullName>
    </submittedName>
</protein>
<keyword evidence="2" id="KW-1185">Reference proteome</keyword>
<reference evidence="1 2" key="1">
    <citation type="submission" date="2024-11" db="EMBL/GenBank/DDBJ databases">
        <title>Adaptive evolution of stress response genes in parasites aligns with host niche diversity.</title>
        <authorList>
            <person name="Hahn C."/>
            <person name="Resl P."/>
        </authorList>
    </citation>
    <scope>NUCLEOTIDE SEQUENCE [LARGE SCALE GENOMIC DNA]</scope>
    <source>
        <strain evidence="1">EGGRZ-B1_66</strain>
        <tissue evidence="1">Body</tissue>
    </source>
</reference>
<dbReference type="Proteomes" id="UP001626550">
    <property type="component" value="Unassembled WGS sequence"/>
</dbReference>
<sequence>MALRVNKNLEKLLSKQKMLYGFDETAFKYKDTEDDKFSIPLEQISMSHLKTLQENFNHTVKGLRDEILGLRRSNQGS</sequence>
<name>A0ABD2QNP1_9PLAT</name>
<dbReference type="EMBL" id="JBJKFK010000009">
    <property type="protein sequence ID" value="KAL3321144.1"/>
    <property type="molecule type" value="Genomic_DNA"/>
</dbReference>
<evidence type="ECO:0000313" key="1">
    <source>
        <dbReference type="EMBL" id="KAL3321144.1"/>
    </source>
</evidence>
<accession>A0ABD2QNP1</accession>
<organism evidence="1 2">
    <name type="scientific">Cichlidogyrus casuarinus</name>
    <dbReference type="NCBI Taxonomy" id="1844966"/>
    <lineage>
        <taxon>Eukaryota</taxon>
        <taxon>Metazoa</taxon>
        <taxon>Spiralia</taxon>
        <taxon>Lophotrochozoa</taxon>
        <taxon>Platyhelminthes</taxon>
        <taxon>Monogenea</taxon>
        <taxon>Monopisthocotylea</taxon>
        <taxon>Dactylogyridea</taxon>
        <taxon>Ancyrocephalidae</taxon>
        <taxon>Cichlidogyrus</taxon>
    </lineage>
</organism>
<gene>
    <name evidence="1" type="ORF">Ciccas_000177</name>
</gene>
<proteinExistence type="predicted"/>
<comment type="caution">
    <text evidence="1">The sequence shown here is derived from an EMBL/GenBank/DDBJ whole genome shotgun (WGS) entry which is preliminary data.</text>
</comment>
<dbReference type="AlphaFoldDB" id="A0ABD2QNP1"/>
<evidence type="ECO:0000313" key="2">
    <source>
        <dbReference type="Proteomes" id="UP001626550"/>
    </source>
</evidence>